<dbReference type="AlphaFoldDB" id="A0A179H9P8"/>
<reference evidence="1 2" key="1">
    <citation type="submission" date="2016-01" db="EMBL/GenBank/DDBJ databases">
        <title>Biosynthesis of antibiotic leucinostatins and their inhibition on Phytophthora in bio-control Purpureocillium lilacinum.</title>
        <authorList>
            <person name="Wang G."/>
            <person name="Liu Z."/>
            <person name="Lin R."/>
            <person name="Li E."/>
            <person name="Mao Z."/>
            <person name="Ling J."/>
            <person name="Yin W."/>
            <person name="Xie B."/>
        </authorList>
    </citation>
    <scope>NUCLEOTIDE SEQUENCE [LARGE SCALE GENOMIC DNA]</scope>
    <source>
        <strain evidence="1">PLBJ-1</strain>
    </source>
</reference>
<gene>
    <name evidence="1" type="ORF">VFPBJ_01035</name>
</gene>
<name>A0A179H9P8_PURLI</name>
<comment type="caution">
    <text evidence="1">The sequence shown here is derived from an EMBL/GenBank/DDBJ whole genome shotgun (WGS) entry which is preliminary data.</text>
</comment>
<evidence type="ECO:0000313" key="2">
    <source>
        <dbReference type="Proteomes" id="UP000078240"/>
    </source>
</evidence>
<evidence type="ECO:0000313" key="1">
    <source>
        <dbReference type="EMBL" id="OAQ86995.1"/>
    </source>
</evidence>
<sequence length="84" mass="9256">MGFSWGRGRVLEGIRVSQRSVEMARRSPAAVREVVQNPGIRRTGRHRGVCCQSCRVVSCRCVEGCGVVWCRGTGRSGAQGQRKH</sequence>
<proteinExistence type="predicted"/>
<organism evidence="1 2">
    <name type="scientific">Purpureocillium lilacinum</name>
    <name type="common">Paecilomyces lilacinus</name>
    <dbReference type="NCBI Taxonomy" id="33203"/>
    <lineage>
        <taxon>Eukaryota</taxon>
        <taxon>Fungi</taxon>
        <taxon>Dikarya</taxon>
        <taxon>Ascomycota</taxon>
        <taxon>Pezizomycotina</taxon>
        <taxon>Sordariomycetes</taxon>
        <taxon>Hypocreomycetidae</taxon>
        <taxon>Hypocreales</taxon>
        <taxon>Ophiocordycipitaceae</taxon>
        <taxon>Purpureocillium</taxon>
    </lineage>
</organism>
<dbReference type="EMBL" id="LSBH01000001">
    <property type="protein sequence ID" value="OAQ86995.1"/>
    <property type="molecule type" value="Genomic_DNA"/>
</dbReference>
<accession>A0A179H9P8</accession>
<protein>
    <submittedName>
        <fullName evidence="1">Uncharacterized protein</fullName>
    </submittedName>
</protein>
<dbReference type="Proteomes" id="UP000078240">
    <property type="component" value="Unassembled WGS sequence"/>
</dbReference>